<dbReference type="Gene3D" id="1.10.287.1060">
    <property type="entry name" value="ESAT-6-like"/>
    <property type="match status" value="1"/>
</dbReference>
<name>A0A9W6RRC7_9ACTN</name>
<dbReference type="Proteomes" id="UP001165135">
    <property type="component" value="Unassembled WGS sequence"/>
</dbReference>
<comment type="caution">
    <text evidence="1">The sequence shown here is derived from an EMBL/GenBank/DDBJ whole genome shotgun (WGS) entry which is preliminary data.</text>
</comment>
<evidence type="ECO:0000313" key="2">
    <source>
        <dbReference type="Proteomes" id="UP001165135"/>
    </source>
</evidence>
<evidence type="ECO:0008006" key="3">
    <source>
        <dbReference type="Google" id="ProtNLM"/>
    </source>
</evidence>
<accession>A0A9W6RRC7</accession>
<sequence length="113" mass="12328">MAANGMQQSQVSATKNGINALEQAFTGITKIRQDVESTRYNLASGYKGSDGGKFGELVNNWEQQCDVILGNLRDMVDKLNTTLTSQHQQQGSSNESINQAYNQSQSVFDALHG</sequence>
<dbReference type="RefSeq" id="WP_285633107.1">
    <property type="nucleotide sequence ID" value="NZ_BSTJ01000014.1"/>
</dbReference>
<evidence type="ECO:0000313" key="1">
    <source>
        <dbReference type="EMBL" id="GLY80323.1"/>
    </source>
</evidence>
<dbReference type="EMBL" id="BSTJ01000014">
    <property type="protein sequence ID" value="GLY80323.1"/>
    <property type="molecule type" value="Genomic_DNA"/>
</dbReference>
<protein>
    <recommendedName>
        <fullName evidence="3">ESAT-6-like protein</fullName>
    </recommendedName>
</protein>
<reference evidence="1" key="1">
    <citation type="submission" date="2023-03" db="EMBL/GenBank/DDBJ databases">
        <title>Actinoallomurus iriomotensis NBRC 103681.</title>
        <authorList>
            <person name="Ichikawa N."/>
            <person name="Sato H."/>
            <person name="Tonouchi N."/>
        </authorList>
    </citation>
    <scope>NUCLEOTIDE SEQUENCE</scope>
    <source>
        <strain evidence="1">NBRC 103681</strain>
    </source>
</reference>
<proteinExistence type="predicted"/>
<organism evidence="1 2">
    <name type="scientific">Actinoallomurus iriomotensis</name>
    <dbReference type="NCBI Taxonomy" id="478107"/>
    <lineage>
        <taxon>Bacteria</taxon>
        <taxon>Bacillati</taxon>
        <taxon>Actinomycetota</taxon>
        <taxon>Actinomycetes</taxon>
        <taxon>Streptosporangiales</taxon>
        <taxon>Thermomonosporaceae</taxon>
        <taxon>Actinoallomurus</taxon>
    </lineage>
</organism>
<dbReference type="AlphaFoldDB" id="A0A9W6RRC7"/>
<gene>
    <name evidence="1" type="ORF">Airi01_085900</name>
</gene>